<protein>
    <submittedName>
        <fullName evidence="2">Nitroreductase family protein</fullName>
    </submittedName>
</protein>
<dbReference type="PANTHER" id="PTHR23026">
    <property type="entry name" value="NADPH NITROREDUCTASE"/>
    <property type="match status" value="1"/>
</dbReference>
<dbReference type="PANTHER" id="PTHR23026:SF123">
    <property type="entry name" value="NAD(P)H NITROREDUCTASE RV3131-RELATED"/>
    <property type="match status" value="1"/>
</dbReference>
<dbReference type="EMBL" id="CP114413">
    <property type="protein sequence ID" value="WAZ19512.1"/>
    <property type="molecule type" value="Genomic_DNA"/>
</dbReference>
<dbReference type="InterPro" id="IPR000415">
    <property type="entry name" value="Nitroreductase-like"/>
</dbReference>
<dbReference type="SUPFAM" id="SSF55469">
    <property type="entry name" value="FMN-dependent nitroreductase-like"/>
    <property type="match status" value="2"/>
</dbReference>
<name>A0ABY7K896_9ACTN</name>
<accession>A0ABY7K896</accession>
<dbReference type="Gene3D" id="3.40.109.10">
    <property type="entry name" value="NADH Oxidase"/>
    <property type="match status" value="1"/>
</dbReference>
<proteinExistence type="predicted"/>
<evidence type="ECO:0000313" key="2">
    <source>
        <dbReference type="EMBL" id="WAZ19512.1"/>
    </source>
</evidence>
<keyword evidence="3" id="KW-1185">Reference proteome</keyword>
<sequence length="323" mass="35470">MSSAILDATVLETCVAAAVAAPSLYNSQPWRFRLDPETVTFHVRAAPSQGLRFTDPDARALHVSVGACVLNLRVAMAHFGWTADTRLLPSPRDPGLLATVRPTGTRTGDPQAAEDELYPAVWRRRSSRLPFSGGPLPPLRAELATTAAMEGASLVFPDPARTARLLALTALGERRNRADPDRARESRRWVREDPYDLSDTGLPLAALGPQDAREQLPLRDFTAQRHSERLPARLFEPAPVMALLVTEHDRRTDWLRAGQALERVLLVATARGLRMSLLHQALEWPDLRQSLSPAPGHAQMLVRLGYGPQGPATPRRTVRGAID</sequence>
<feature type="region of interest" description="Disordered" evidence="1">
    <location>
        <begin position="304"/>
        <end position="323"/>
    </location>
</feature>
<dbReference type="NCBIfam" id="NF047509">
    <property type="entry name" value="Rv3131_FMN_oxido"/>
    <property type="match status" value="1"/>
</dbReference>
<organism evidence="2 3">
    <name type="scientific">Streptomyces cinnabarinus</name>
    <dbReference type="NCBI Taxonomy" id="67287"/>
    <lineage>
        <taxon>Bacteria</taxon>
        <taxon>Bacillati</taxon>
        <taxon>Actinomycetota</taxon>
        <taxon>Actinomycetes</taxon>
        <taxon>Kitasatosporales</taxon>
        <taxon>Streptomycetaceae</taxon>
        <taxon>Streptomyces</taxon>
    </lineage>
</organism>
<dbReference type="Proteomes" id="UP001164439">
    <property type="component" value="Chromosome"/>
</dbReference>
<evidence type="ECO:0000256" key="1">
    <source>
        <dbReference type="SAM" id="MobiDB-lite"/>
    </source>
</evidence>
<evidence type="ECO:0000313" key="3">
    <source>
        <dbReference type="Proteomes" id="UP001164439"/>
    </source>
</evidence>
<dbReference type="InterPro" id="IPR050627">
    <property type="entry name" value="Nitroreductase/BluB"/>
</dbReference>
<reference evidence="2" key="1">
    <citation type="submission" date="2022-12" db="EMBL/GenBank/DDBJ databases">
        <authorList>
            <person name="Ruckert C."/>
            <person name="Busche T."/>
            <person name="Kalinowski J."/>
            <person name="Wittmann C."/>
        </authorList>
    </citation>
    <scope>NUCLEOTIDE SEQUENCE</scope>
    <source>
        <strain evidence="2">DSM 40467</strain>
    </source>
</reference>
<gene>
    <name evidence="2" type="ORF">STRCI_000568</name>
</gene>
<dbReference type="RefSeq" id="WP_269657201.1">
    <property type="nucleotide sequence ID" value="NZ_CP114413.1"/>
</dbReference>